<feature type="transmembrane region" description="Helical" evidence="5">
    <location>
        <begin position="333"/>
        <end position="356"/>
    </location>
</feature>
<dbReference type="PANTHER" id="PTHR30371">
    <property type="entry name" value="SEC-INDEPENDENT PROTEIN TRANSLOCASE PROTEIN TATC"/>
    <property type="match status" value="1"/>
</dbReference>
<feature type="transmembrane region" description="Helical" evidence="5">
    <location>
        <begin position="656"/>
        <end position="682"/>
    </location>
</feature>
<keyword evidence="2 5" id="KW-0812">Transmembrane</keyword>
<dbReference type="InterPro" id="IPR002033">
    <property type="entry name" value="TatC"/>
</dbReference>
<dbReference type="PRINTS" id="PR01840">
    <property type="entry name" value="TATCFAMILY"/>
</dbReference>
<feature type="transmembrane region" description="Helical" evidence="5">
    <location>
        <begin position="571"/>
        <end position="596"/>
    </location>
</feature>
<keyword evidence="5" id="KW-0653">Protein transport</keyword>
<name>M0MDB6_9EURY</name>
<dbReference type="GO" id="GO:0043953">
    <property type="term" value="P:protein transport by the Tat complex"/>
    <property type="evidence" value="ECO:0007669"/>
    <property type="project" value="UniProtKB-UniRule"/>
</dbReference>
<dbReference type="EMBL" id="AOMD01000028">
    <property type="protein sequence ID" value="EMA43726.1"/>
    <property type="molecule type" value="Genomic_DNA"/>
</dbReference>
<feature type="transmembrane region" description="Helical" evidence="5">
    <location>
        <begin position="126"/>
        <end position="153"/>
    </location>
</feature>
<evidence type="ECO:0000256" key="6">
    <source>
        <dbReference type="SAM" id="MobiDB-lite"/>
    </source>
</evidence>
<evidence type="ECO:0000313" key="8">
    <source>
        <dbReference type="Proteomes" id="UP000011669"/>
    </source>
</evidence>
<evidence type="ECO:0000256" key="3">
    <source>
        <dbReference type="ARBA" id="ARBA00022989"/>
    </source>
</evidence>
<feature type="transmembrane region" description="Helical" evidence="5">
    <location>
        <begin position="608"/>
        <end position="636"/>
    </location>
</feature>
<reference evidence="7 8" key="1">
    <citation type="journal article" date="2014" name="PLoS Genet.">
        <title>Phylogenetically driven sequencing of extremely halophilic archaea reveals strategies for static and dynamic osmo-response.</title>
        <authorList>
            <person name="Becker E.A."/>
            <person name="Seitzer P.M."/>
            <person name="Tritt A."/>
            <person name="Larsen D."/>
            <person name="Krusor M."/>
            <person name="Yao A.I."/>
            <person name="Wu D."/>
            <person name="Madern D."/>
            <person name="Eisen J.A."/>
            <person name="Darling A.E."/>
            <person name="Facciotti M.T."/>
        </authorList>
    </citation>
    <scope>NUCLEOTIDE SEQUENCE [LARGE SCALE GENOMIC DNA]</scope>
    <source>
        <strain evidence="7 8">DSM 5350</strain>
    </source>
</reference>
<organism evidence="7 8">
    <name type="scientific">Halococcus saccharolyticus DSM 5350</name>
    <dbReference type="NCBI Taxonomy" id="1227455"/>
    <lineage>
        <taxon>Archaea</taxon>
        <taxon>Methanobacteriati</taxon>
        <taxon>Methanobacteriota</taxon>
        <taxon>Stenosarchaea group</taxon>
        <taxon>Halobacteria</taxon>
        <taxon>Halobacteriales</taxon>
        <taxon>Halococcaceae</taxon>
        <taxon>Halococcus</taxon>
    </lineage>
</organism>
<dbReference type="RefSeq" id="WP_006078447.1">
    <property type="nucleotide sequence ID" value="NZ_AOMD01000028.1"/>
</dbReference>
<comment type="caution">
    <text evidence="7">The sequence shown here is derived from an EMBL/GenBank/DDBJ whole genome shotgun (WGS) entry which is preliminary data.</text>
</comment>
<dbReference type="InParanoid" id="M0MDB6"/>
<gene>
    <name evidence="5" type="primary">tatC</name>
    <name evidence="7" type="ORF">C449_12942</name>
</gene>
<sequence>MSGAVDDDVRRSVARGRETLGAMLSAAQTHLQKVAIVFLIGFLGSFYALWLYVWDRLQTDLFAQLPADVAEETSVIGTTPFEVPLLQAKIALAVGGIVALPALLYYSREALRERGYWITIGSRWKVAAIGLIAALLFLGGVAYGYFVFFPLMFSFLAELSVRAGFQPTYSITLWAQFVFLLMLSFGLAAQLPLAMTGLSLTGIVPYETWREKWKYAIIGAFAFGALFSPPDPFTQVLWAVPIIALYALSLGLTKVVVTLQRGGSAIDAGRVLRERWRAILAVPTIMAGAVAALIVAGVGGFLNQTVVPAIPYLSPSEPVFKYIGPLLGLPRDFAIAVVAGAVFVAVLVLSFAYALYRSASAAAAETGRAGDPTAIDLEPLDAAGVRAAPTEAFHDLSEQEAVAQASMATSDGEPEKARAILDRFDEAEAAAEAAAAETEEGSDTALDEAEHPGEPGSAPDAAADDANPLLSRTTGVVDAFTTEETTEEDVGGYYYDIAFVLDSLRSRAFLLLAIFMSVLAGTFLWFLGNLPGQSAPGIDQIRADFLGRLPATVRPEQVGIVELHPTEGLVFAIKLSTLFAALAVLPLLLYYAWPALRERGITAGDRRVLIVWAGALFVSLIGGVAVGYTTIAPAVISWLAADAIGAGMVVSYRISAAGWLVFFTTAGIGLLALVPVTMVLFHRGGLIPYRGMRNRWREVTVGVFAITAYVSPRGVFMMFILGVPIMLCYGLGLGLLWLYTLGGRRATWGREPGESAD</sequence>
<dbReference type="HAMAP" id="MF_00902">
    <property type="entry name" value="TatC"/>
    <property type="match status" value="1"/>
</dbReference>
<feature type="transmembrane region" description="Helical" evidence="5">
    <location>
        <begin position="508"/>
        <end position="527"/>
    </location>
</feature>
<comment type="function">
    <text evidence="5">Part of the twin-arginine translocation (Tat) system that transports large folded proteins containing a characteristic twin-arginine motif in their signal peptide across membranes.</text>
</comment>
<keyword evidence="8" id="KW-1185">Reference proteome</keyword>
<feature type="transmembrane region" description="Helical" evidence="5">
    <location>
        <begin position="213"/>
        <end position="230"/>
    </location>
</feature>
<keyword evidence="5" id="KW-0813">Transport</keyword>
<feature type="compositionally biased region" description="Acidic residues" evidence="6">
    <location>
        <begin position="437"/>
        <end position="447"/>
    </location>
</feature>
<keyword evidence="4 5" id="KW-0472">Membrane</keyword>
<dbReference type="GO" id="GO:0065002">
    <property type="term" value="P:intracellular protein transmembrane transport"/>
    <property type="evidence" value="ECO:0007669"/>
    <property type="project" value="TreeGrafter"/>
</dbReference>
<protein>
    <recommendedName>
        <fullName evidence="5">Sec-independent protein translocase protein TatC</fullName>
    </recommendedName>
</protein>
<evidence type="ECO:0000313" key="7">
    <source>
        <dbReference type="EMBL" id="EMA43726.1"/>
    </source>
</evidence>
<keyword evidence="5" id="KW-1003">Cell membrane</keyword>
<dbReference type="Pfam" id="PF00902">
    <property type="entry name" value="TatC"/>
    <property type="match status" value="2"/>
</dbReference>
<evidence type="ECO:0000256" key="4">
    <source>
        <dbReference type="ARBA" id="ARBA00023136"/>
    </source>
</evidence>
<evidence type="ECO:0000256" key="2">
    <source>
        <dbReference type="ARBA" id="ARBA00022692"/>
    </source>
</evidence>
<dbReference type="AlphaFoldDB" id="M0MDB6"/>
<dbReference type="Proteomes" id="UP000011669">
    <property type="component" value="Unassembled WGS sequence"/>
</dbReference>
<feature type="transmembrane region" description="Helical" evidence="5">
    <location>
        <begin position="86"/>
        <end position="106"/>
    </location>
</feature>
<comment type="caution">
    <text evidence="5">Lacks conserved residue(s) required for the propagation of feature annotation.</text>
</comment>
<feature type="transmembrane region" description="Helical" evidence="5">
    <location>
        <begin position="173"/>
        <end position="193"/>
    </location>
</feature>
<feature type="transmembrane region" description="Helical" evidence="5">
    <location>
        <begin position="278"/>
        <end position="302"/>
    </location>
</feature>
<dbReference type="GO" id="GO:0033281">
    <property type="term" value="C:TAT protein transport complex"/>
    <property type="evidence" value="ECO:0007669"/>
    <property type="project" value="UniProtKB-UniRule"/>
</dbReference>
<dbReference type="STRING" id="1227455.C449_12942"/>
<dbReference type="GO" id="GO:0009977">
    <property type="term" value="F:proton motive force dependent protein transmembrane transporter activity"/>
    <property type="evidence" value="ECO:0007669"/>
    <property type="project" value="TreeGrafter"/>
</dbReference>
<feature type="region of interest" description="Disordered" evidence="6">
    <location>
        <begin position="431"/>
        <end position="466"/>
    </location>
</feature>
<comment type="subunit">
    <text evidence="5">Forms a complex with TatA.</text>
</comment>
<keyword evidence="5" id="KW-0811">Translocation</keyword>
<dbReference type="OrthoDB" id="15305at2157"/>
<evidence type="ECO:0000256" key="1">
    <source>
        <dbReference type="ARBA" id="ARBA00004141"/>
    </source>
</evidence>
<feature type="transmembrane region" description="Helical" evidence="5">
    <location>
        <begin position="716"/>
        <end position="740"/>
    </location>
</feature>
<dbReference type="PANTHER" id="PTHR30371:SF0">
    <property type="entry name" value="SEC-INDEPENDENT PROTEIN TRANSLOCASE PROTEIN TATC, CHLOROPLASTIC-RELATED"/>
    <property type="match status" value="1"/>
</dbReference>
<feature type="transmembrane region" description="Helical" evidence="5">
    <location>
        <begin position="34"/>
        <end position="53"/>
    </location>
</feature>
<comment type="similarity">
    <text evidence="5">Belongs to the TatC family.</text>
</comment>
<proteinExistence type="inferred from homology"/>
<comment type="subcellular location">
    <subcellularLocation>
        <location evidence="5">Cell membrane</location>
        <topology evidence="5">Multi-pass membrane protein</topology>
    </subcellularLocation>
    <subcellularLocation>
        <location evidence="1">Membrane</location>
        <topology evidence="1">Multi-pass membrane protein</topology>
    </subcellularLocation>
</comment>
<feature type="transmembrane region" description="Helical" evidence="5">
    <location>
        <begin position="236"/>
        <end position="257"/>
    </location>
</feature>
<accession>M0MDB6</accession>
<keyword evidence="3 5" id="KW-1133">Transmembrane helix</keyword>
<dbReference type="PATRIC" id="fig|1227455.4.peg.2650"/>
<evidence type="ECO:0000256" key="5">
    <source>
        <dbReference type="HAMAP-Rule" id="MF_00902"/>
    </source>
</evidence>